<feature type="compositionally biased region" description="Basic and acidic residues" evidence="1">
    <location>
        <begin position="417"/>
        <end position="439"/>
    </location>
</feature>
<organism evidence="3">
    <name type="scientific">Chromera velia CCMP2878</name>
    <dbReference type="NCBI Taxonomy" id="1169474"/>
    <lineage>
        <taxon>Eukaryota</taxon>
        <taxon>Sar</taxon>
        <taxon>Alveolata</taxon>
        <taxon>Colpodellida</taxon>
        <taxon>Chromeraceae</taxon>
        <taxon>Chromera</taxon>
    </lineage>
</organism>
<dbReference type="VEuPathDB" id="CryptoDB:Cvel_5337"/>
<feature type="compositionally biased region" description="Basic and acidic residues" evidence="1">
    <location>
        <begin position="1066"/>
        <end position="1084"/>
    </location>
</feature>
<feature type="domain" description="CHAT" evidence="2">
    <location>
        <begin position="44"/>
        <end position="235"/>
    </location>
</feature>
<feature type="region of interest" description="Disordered" evidence="1">
    <location>
        <begin position="579"/>
        <end position="621"/>
    </location>
</feature>
<name>A0A0K6S7Y7_9ALVE</name>
<dbReference type="Gene3D" id="3.40.50.300">
    <property type="entry name" value="P-loop containing nucleotide triphosphate hydrolases"/>
    <property type="match status" value="1"/>
</dbReference>
<dbReference type="InterPro" id="IPR027417">
    <property type="entry name" value="P-loop_NTPase"/>
</dbReference>
<feature type="region of interest" description="Disordered" evidence="1">
    <location>
        <begin position="1008"/>
        <end position="1097"/>
    </location>
</feature>
<dbReference type="InterPro" id="IPR024983">
    <property type="entry name" value="CHAT_dom"/>
</dbReference>
<feature type="compositionally biased region" description="Low complexity" evidence="1">
    <location>
        <begin position="579"/>
        <end position="597"/>
    </location>
</feature>
<evidence type="ECO:0000313" key="3">
    <source>
        <dbReference type="EMBL" id="CUC09772.1"/>
    </source>
</evidence>
<feature type="compositionally biased region" description="Polar residues" evidence="1">
    <location>
        <begin position="1208"/>
        <end position="1226"/>
    </location>
</feature>
<feature type="compositionally biased region" description="Low complexity" evidence="1">
    <location>
        <begin position="1044"/>
        <end position="1065"/>
    </location>
</feature>
<feature type="compositionally biased region" description="Low complexity" evidence="1">
    <location>
        <begin position="465"/>
        <end position="485"/>
    </location>
</feature>
<protein>
    <recommendedName>
        <fullName evidence="2">CHAT domain-containing protein</fullName>
    </recommendedName>
</protein>
<feature type="compositionally biased region" description="Basic and acidic residues" evidence="1">
    <location>
        <begin position="448"/>
        <end position="462"/>
    </location>
</feature>
<feature type="region of interest" description="Disordered" evidence="1">
    <location>
        <begin position="716"/>
        <end position="738"/>
    </location>
</feature>
<feature type="region of interest" description="Disordered" evidence="1">
    <location>
        <begin position="411"/>
        <end position="550"/>
    </location>
</feature>
<proteinExistence type="predicted"/>
<accession>A0A0K6S7Y7</accession>
<dbReference type="SUPFAM" id="SSF52540">
    <property type="entry name" value="P-loop containing nucleoside triphosphate hydrolases"/>
    <property type="match status" value="1"/>
</dbReference>
<feature type="compositionally biased region" description="Basic residues" evidence="1">
    <location>
        <begin position="612"/>
        <end position="621"/>
    </location>
</feature>
<feature type="region of interest" description="Disordered" evidence="1">
    <location>
        <begin position="788"/>
        <end position="900"/>
    </location>
</feature>
<gene>
    <name evidence="3" type="ORF">Cvel_5337.t1</name>
</gene>
<feature type="compositionally biased region" description="Basic and acidic residues" evidence="1">
    <location>
        <begin position="1243"/>
        <end position="1258"/>
    </location>
</feature>
<dbReference type="EMBL" id="CDMZ01001635">
    <property type="protein sequence ID" value="CUC09772.1"/>
    <property type="molecule type" value="Genomic_DNA"/>
</dbReference>
<evidence type="ECO:0000256" key="1">
    <source>
        <dbReference type="SAM" id="MobiDB-lite"/>
    </source>
</evidence>
<feature type="region of interest" description="Disordered" evidence="1">
    <location>
        <begin position="921"/>
        <end position="952"/>
    </location>
</feature>
<feature type="compositionally biased region" description="Basic and acidic residues" evidence="1">
    <location>
        <begin position="1161"/>
        <end position="1173"/>
    </location>
</feature>
<feature type="region of interest" description="Disordered" evidence="1">
    <location>
        <begin position="251"/>
        <end position="275"/>
    </location>
</feature>
<feature type="region of interest" description="Disordered" evidence="1">
    <location>
        <begin position="1110"/>
        <end position="1265"/>
    </location>
</feature>
<feature type="compositionally biased region" description="Basic and acidic residues" evidence="1">
    <location>
        <begin position="858"/>
        <end position="877"/>
    </location>
</feature>
<reference evidence="3" key="1">
    <citation type="submission" date="2014-11" db="EMBL/GenBank/DDBJ databases">
        <title>Molecular phylogeny of cliff fern family Woodsiaceae with morphological implications.</title>
        <authorList>
            <person name="Shao Y.-Z."/>
            <person name="Wei R."/>
            <person name="Zhang X.-C."/>
        </authorList>
    </citation>
    <scope>NUCLEOTIDE SEQUENCE</scope>
</reference>
<feature type="compositionally biased region" description="Pro residues" evidence="1">
    <location>
        <begin position="1122"/>
        <end position="1133"/>
    </location>
</feature>
<feature type="compositionally biased region" description="Low complexity" evidence="1">
    <location>
        <begin position="801"/>
        <end position="815"/>
    </location>
</feature>
<sequence length="1679" mass="178356">MTATPDPLPSPGSSLLFLLPISSRPPQDSGGEDSGAMLGLSRFASPLVLVDPSSQNGNVIPLERLDVQGELEQIRQAVHGLAGRTDLTVSVHVATPDTLRMLLTTGGVEFLHISCHGHPDALALEDGRGSAQLLSADSIHQLVRSVMPAESTPGGQGSGCRGLRLIFLSSCWSNKVASALVDAGVPHVVCVKAGHRVKDLASRQFASAFYLALASGHSVERAFHVAKAAVLTLSGHESESEKFLLLPADEKENTPQQGGDNAAAEGGSTEKGGVSLDHAHGEVLWPLSPSCSLPTATPLVPPFPASAAAGARRPRRRHFSKRSLQAQTVPAISDFGRGAGDCTHQKGGRRGQLKRARRGSSGAALMPVLPRHGSEHVGCVPRQTSEGPSRCPVMGLATGLKSTLSAALPSQLMGVRGESEGKDERTLEGEDGRLMEGRLRAPSWCEGRSGRERERMLQEQQHRNSLASSPSASSLSAESSSSSLSRAFEAHTQAEGVTPHPCPEGMSQPFSLQTGTSVRRAGRGGGVMRSVTDSPSFFPPPPAGREPVPYGARTHRYDCAESAAVARVTARYMASSSSESASCSSSDFSGSSPSSGSVEGRFWSSDEESGSRRAHRGIMGGHKRHHGFPALPEHSATLPCLRQSKQHSSGFLSSSGHWVPSHAELLPLEVPLAGLVPCVAPEEKGKGKGGEESAVSVHRRVAAISHGTTAVASAGLMSDESESETGHGSSGTPQLPLRGVRERGAEEGGGEVSVGGVGFWGRVSHTLQSIAIAWASLAPLDPGPEGCLAGAVPSEASSGDSPKSSVEVPSSPESASRPEGRMTRGARQQYLPPDTRLKEREDSASPSPAVIGRRHTRVAVEEAVRDVPSDSVQHDPHCPPPQGCVRGGVRRRGHGVPVPPRGGRVSLATCWFRCFESRHGKVQGDGDRRIGRKEKGGTERKKKGEKKSGGSRSRFGWTCVLDGWSIWGLKLNRSWGGGGGGGGGGGKGRARRFGGSRLREREREALIGAQTQQHPPHEEMPARFPVSFTGKRQKERIEREQKRSSTALGGRRGGSSSSARGPSCSAERDSVVRGGRRQERKETAEMGTQTDDPPSGCCLCSSAPTPNATLYRYGADTSSHPASPPSMPPPPPQMMHRDHPPGGIGMLPLPLSNLPPAPHAHRTETSTTRDETTTSRSQPRRAETLPAPPMQHHPEHHVHPPLRMTVSVHANNPKNSESSGSLTKQSPLPPLPVHPSAEIPSSQRDRTTSHSVPKKTDETAPAAAASVASAADRALPVLLGRLSTLRAGDSEFRLGWHVVPEASEDFVGRHLDVWALLRLVHSRKVVILSGVRGVGKTAVVEEVARYCAMRGDALFPGGILFLRLSDQLQRLHEDARRQKEAGREVDTFRDEVFLFCRSLAEALGIPVSVVDGRRSLEPAGSSSSSNSSSSSAPMLPPWWDLVERRMHERVVEKGRSLMVLDGGAEGGAWRGGGGETLAALLMGRGTTRLVGEMGSAASAAASVQGGGRERRLSATGLRGLHILITGKMGGEGASQLEVEKEKEGASLLWGGRFKFCAMHLKPLSDEASAELFLRRMSRPLRLCDFLPDPEKEKERADANASSEAPLYSAVFKQARPGDLHQAPLDRESAVRLLLSDDDWLRLHGGVPGKILDLAGEASQGGVTLFELLRQKTQLEDHSR</sequence>
<dbReference type="Pfam" id="PF12770">
    <property type="entry name" value="CHAT"/>
    <property type="match status" value="1"/>
</dbReference>
<evidence type="ECO:0000259" key="2">
    <source>
        <dbReference type="Pfam" id="PF12770"/>
    </source>
</evidence>
<feature type="compositionally biased region" description="Basic and acidic residues" evidence="1">
    <location>
        <begin position="921"/>
        <end position="939"/>
    </location>
</feature>